<dbReference type="Gene3D" id="3.40.50.300">
    <property type="entry name" value="P-loop containing nucleotide triphosphate hydrolases"/>
    <property type="match status" value="1"/>
</dbReference>
<organism evidence="4 5">
    <name type="scientific">Geomonas paludis</name>
    <dbReference type="NCBI Taxonomy" id="2740185"/>
    <lineage>
        <taxon>Bacteria</taxon>
        <taxon>Pseudomonadati</taxon>
        <taxon>Thermodesulfobacteriota</taxon>
        <taxon>Desulfuromonadia</taxon>
        <taxon>Geobacterales</taxon>
        <taxon>Geobacteraceae</taxon>
        <taxon>Geomonas</taxon>
    </lineage>
</organism>
<dbReference type="InterPro" id="IPR025943">
    <property type="entry name" value="Sigma_54_int_dom_ATP-bd_2"/>
</dbReference>
<keyword evidence="1" id="KW-0547">Nucleotide-binding</keyword>
<evidence type="ECO:0000256" key="1">
    <source>
        <dbReference type="ARBA" id="ARBA00022741"/>
    </source>
</evidence>
<dbReference type="Proteomes" id="UP000831485">
    <property type="component" value="Chromosome"/>
</dbReference>
<gene>
    <name evidence="4" type="ORF">M1B72_07260</name>
</gene>
<protein>
    <submittedName>
        <fullName evidence="4">Sigma-54 dependent transcriptional regulator</fullName>
    </submittedName>
</protein>
<dbReference type="InterPro" id="IPR027417">
    <property type="entry name" value="P-loop_NTPase"/>
</dbReference>
<accession>A0ABY4LKF5</accession>
<evidence type="ECO:0000313" key="4">
    <source>
        <dbReference type="EMBL" id="UPU37495.1"/>
    </source>
</evidence>
<dbReference type="PROSITE" id="PS00676">
    <property type="entry name" value="SIGMA54_INTERACT_2"/>
    <property type="match status" value="1"/>
</dbReference>
<dbReference type="InterPro" id="IPR003593">
    <property type="entry name" value="AAA+_ATPase"/>
</dbReference>
<dbReference type="PROSITE" id="PS00675">
    <property type="entry name" value="SIGMA54_INTERACT_1"/>
    <property type="match status" value="1"/>
</dbReference>
<evidence type="ECO:0000256" key="2">
    <source>
        <dbReference type="ARBA" id="ARBA00022840"/>
    </source>
</evidence>
<keyword evidence="2" id="KW-0067">ATP-binding</keyword>
<dbReference type="SUPFAM" id="SSF52540">
    <property type="entry name" value="P-loop containing nucleoside triphosphate hydrolases"/>
    <property type="match status" value="1"/>
</dbReference>
<name>A0ABY4LKF5_9BACT</name>
<dbReference type="RefSeq" id="WP_248647084.1">
    <property type="nucleotide sequence ID" value="NZ_CP096574.1"/>
</dbReference>
<dbReference type="CDD" id="cd00009">
    <property type="entry name" value="AAA"/>
    <property type="match status" value="1"/>
</dbReference>
<feature type="domain" description="Sigma-54 factor interaction" evidence="3">
    <location>
        <begin position="179"/>
        <end position="412"/>
    </location>
</feature>
<proteinExistence type="predicted"/>
<dbReference type="InterPro" id="IPR058031">
    <property type="entry name" value="AAA_lid_NorR"/>
</dbReference>
<dbReference type="Pfam" id="PF25601">
    <property type="entry name" value="AAA_lid_14"/>
    <property type="match status" value="1"/>
</dbReference>
<dbReference type="Pfam" id="PF00158">
    <property type="entry name" value="Sigma54_activat"/>
    <property type="match status" value="1"/>
</dbReference>
<sequence length="499" mass="54753">MKKVLVSWIGHADLRAEAEQHVGLGPIAQAVMAYDFEQVALLSDASPEITAGYTEWLTEQMPTTITVFPTKLSSPTDFGEIYQADVDTVTAILARHPRAQLFFHLSPGTPAMAAVWILLAKTRFPAQLLESSIKHGVKKVEVPFDISADFIPALLKNADEHLEALSAGLPPRTPEFDQIIHRSSVMSKVIVKARRIAIRSVPVLVQGESGTGKEMLANAIHGASTRRGKPFLAVNCGAIPPDLVEAEFFGYRRGAFTGAAQDRAGHFEAASGGTLFLDEIGELPLLAQVKILRALQGKEVVRLGDHRPVQVDVRIIAATNRDLLEEVAAGRFRGDLYYRLAVAVLSLPPLREREGDVSLLIDHMLEQINREGAADPGFVRKNISASARNFMLSYPWPGNAREVFNTLYRAAIWSMEEKISLADVREILPSSPETVPAPSHEFSLDRGVNLPEILNNVAREHLAAAMREARGNKTKAARLLCLPNYQTLSNWLQKYGVTG</sequence>
<dbReference type="SMART" id="SM00382">
    <property type="entry name" value="AAA"/>
    <property type="match status" value="1"/>
</dbReference>
<dbReference type="PROSITE" id="PS50045">
    <property type="entry name" value="SIGMA54_INTERACT_4"/>
    <property type="match status" value="1"/>
</dbReference>
<dbReference type="InterPro" id="IPR025662">
    <property type="entry name" value="Sigma_54_int_dom_ATP-bd_1"/>
</dbReference>
<evidence type="ECO:0000313" key="5">
    <source>
        <dbReference type="Proteomes" id="UP000831485"/>
    </source>
</evidence>
<dbReference type="InterPro" id="IPR009057">
    <property type="entry name" value="Homeodomain-like_sf"/>
</dbReference>
<dbReference type="PANTHER" id="PTHR32071:SF14">
    <property type="entry name" value="TRANSCRIPTIONAL REGULATORY PROTEIN RTCR"/>
    <property type="match status" value="1"/>
</dbReference>
<reference evidence="4" key="1">
    <citation type="submission" date="2022-04" db="EMBL/GenBank/DDBJ databases">
        <authorList>
            <person name="Liu G."/>
        </authorList>
    </citation>
    <scope>NUCLEOTIDE SEQUENCE</scope>
    <source>
        <strain evidence="4">RG22</strain>
    </source>
</reference>
<dbReference type="PANTHER" id="PTHR32071">
    <property type="entry name" value="TRANSCRIPTIONAL REGULATORY PROTEIN"/>
    <property type="match status" value="1"/>
</dbReference>
<dbReference type="InterPro" id="IPR002078">
    <property type="entry name" value="Sigma_54_int"/>
</dbReference>
<dbReference type="EMBL" id="CP096574">
    <property type="protein sequence ID" value="UPU37495.1"/>
    <property type="molecule type" value="Genomic_DNA"/>
</dbReference>
<dbReference type="Gene3D" id="1.10.8.60">
    <property type="match status" value="1"/>
</dbReference>
<dbReference type="Gene3D" id="1.10.10.60">
    <property type="entry name" value="Homeodomain-like"/>
    <property type="match status" value="1"/>
</dbReference>
<dbReference type="SUPFAM" id="SSF46689">
    <property type="entry name" value="Homeodomain-like"/>
    <property type="match status" value="1"/>
</dbReference>
<keyword evidence="5" id="KW-1185">Reference proteome</keyword>
<evidence type="ECO:0000259" key="3">
    <source>
        <dbReference type="PROSITE" id="PS50045"/>
    </source>
</evidence>